<evidence type="ECO:0000313" key="1">
    <source>
        <dbReference type="EMBL" id="ESA05534.1"/>
    </source>
</evidence>
<name>U9TBK0_RHIID</name>
<proteinExistence type="predicted"/>
<dbReference type="EMBL" id="KI292897">
    <property type="protein sequence ID" value="ESA05534.1"/>
    <property type="molecule type" value="Genomic_DNA"/>
</dbReference>
<protein>
    <submittedName>
        <fullName evidence="1">Uncharacterized protein</fullName>
    </submittedName>
</protein>
<dbReference type="HOGENOM" id="CLU_2942952_0_0_1"/>
<dbReference type="AlphaFoldDB" id="U9TBK0"/>
<gene>
    <name evidence="1" type="ORF">GLOINDRAFT_35410</name>
</gene>
<reference evidence="1" key="1">
    <citation type="submission" date="2013-07" db="EMBL/GenBank/DDBJ databases">
        <title>The genome of an arbuscular mycorrhizal fungus provides insights into the evolution of the oldest plant symbiosis.</title>
        <authorList>
            <consortium name="DOE Joint Genome Institute"/>
            <person name="Tisserant E."/>
            <person name="Malbreil M."/>
            <person name="Kuo A."/>
            <person name="Kohler A."/>
            <person name="Symeonidi A."/>
            <person name="Balestrini R."/>
            <person name="Charron P."/>
            <person name="Duensing N."/>
            <person name="Frei-dit-Frey N."/>
            <person name="Gianinazzi-Pearson V."/>
            <person name="Gilbert B."/>
            <person name="Handa Y."/>
            <person name="Hijri M."/>
            <person name="Kaul R."/>
            <person name="Kawaguchi M."/>
            <person name="Krajinski F."/>
            <person name="Lammers P."/>
            <person name="Lapierre D."/>
            <person name="Masclaux F.G."/>
            <person name="Murat C."/>
            <person name="Morin E."/>
            <person name="Ndikumana S."/>
            <person name="Pagni M."/>
            <person name="Petitpierre D."/>
            <person name="Requena N."/>
            <person name="Rosikiewicz P."/>
            <person name="Riley R."/>
            <person name="Saito K."/>
            <person name="San Clemente H."/>
            <person name="Shapiro H."/>
            <person name="van Tuinen D."/>
            <person name="Becard G."/>
            <person name="Bonfante P."/>
            <person name="Paszkowski U."/>
            <person name="Shachar-Hill Y."/>
            <person name="Young J.P."/>
            <person name="Sanders I.R."/>
            <person name="Henrissat B."/>
            <person name="Rensing S.A."/>
            <person name="Grigoriev I.V."/>
            <person name="Corradi N."/>
            <person name="Roux C."/>
            <person name="Martin F."/>
        </authorList>
    </citation>
    <scope>NUCLEOTIDE SEQUENCE</scope>
    <source>
        <strain evidence="1">DAOM 197198</strain>
    </source>
</reference>
<accession>U9TBK0</accession>
<organism evidence="1">
    <name type="scientific">Rhizophagus irregularis (strain DAOM 181602 / DAOM 197198 / MUCL 43194)</name>
    <name type="common">Arbuscular mycorrhizal fungus</name>
    <name type="synonym">Glomus intraradices</name>
    <dbReference type="NCBI Taxonomy" id="747089"/>
    <lineage>
        <taxon>Eukaryota</taxon>
        <taxon>Fungi</taxon>
        <taxon>Fungi incertae sedis</taxon>
        <taxon>Mucoromycota</taxon>
        <taxon>Glomeromycotina</taxon>
        <taxon>Glomeromycetes</taxon>
        <taxon>Glomerales</taxon>
        <taxon>Glomeraceae</taxon>
        <taxon>Rhizophagus</taxon>
    </lineage>
</organism>
<sequence length="60" mass="7160">MAVRHEINLEIDQEKVTHVVHSDADLTETNFKWPILIKVKINFCIQYAFVSFEFNQRKPQ</sequence>